<evidence type="ECO:0000256" key="1">
    <source>
        <dbReference type="SAM" id="MobiDB-lite"/>
    </source>
</evidence>
<reference evidence="3 4" key="1">
    <citation type="submission" date="2024-04" db="EMBL/GenBank/DDBJ databases">
        <authorList>
            <consortium name="Genoscope - CEA"/>
            <person name="William W."/>
        </authorList>
    </citation>
    <scope>NUCLEOTIDE SEQUENCE [LARGE SCALE GENOMIC DNA]</scope>
</reference>
<accession>A0AAV2I5M8</accession>
<keyword evidence="4" id="KW-1185">Reference proteome</keyword>
<sequence>MKLVRVYVIILCAYFSTTTAQKCRTLDIRSCEHYAMIAFPKLHAFFSEETFPNYCSYLGLALQCAQNHLKLCSDMDKIPFSISYEVENIVCKERKEEHRNSSKCLTRPAINQQIIGSCLSVYKCGDIDKGIKCAMEYVSTIDGCTAIDVTFIGDLAQAYLRPIKSLLKCKTTNIGYELTTKPPALYKTTLETNQTRSSVVDSRSTNENGSTHENSPSVAYNPQTIGREEPTEPPQESDPPDAISTFVFTSGTTDSEKSADRPTTDLFERPSYNARTLEHTRRESSHRNRAGRYGINFCCLMSLGLYRVIL</sequence>
<feature type="compositionally biased region" description="Polar residues" evidence="1">
    <location>
        <begin position="189"/>
        <end position="224"/>
    </location>
</feature>
<feature type="chain" id="PRO_5043886759" evidence="2">
    <location>
        <begin position="21"/>
        <end position="310"/>
    </location>
</feature>
<evidence type="ECO:0000313" key="3">
    <source>
        <dbReference type="EMBL" id="CAL1541414.1"/>
    </source>
</evidence>
<dbReference type="AlphaFoldDB" id="A0AAV2I5M8"/>
<feature type="signal peptide" evidence="2">
    <location>
        <begin position="1"/>
        <end position="20"/>
    </location>
</feature>
<evidence type="ECO:0000256" key="2">
    <source>
        <dbReference type="SAM" id="SignalP"/>
    </source>
</evidence>
<feature type="region of interest" description="Disordered" evidence="1">
    <location>
        <begin position="187"/>
        <end position="283"/>
    </location>
</feature>
<protein>
    <submittedName>
        <fullName evidence="3">Uncharacterized protein</fullName>
    </submittedName>
</protein>
<feature type="compositionally biased region" description="Basic and acidic residues" evidence="1">
    <location>
        <begin position="254"/>
        <end position="268"/>
    </location>
</feature>
<proteinExistence type="predicted"/>
<organism evidence="3 4">
    <name type="scientific">Lymnaea stagnalis</name>
    <name type="common">Great pond snail</name>
    <name type="synonym">Helix stagnalis</name>
    <dbReference type="NCBI Taxonomy" id="6523"/>
    <lineage>
        <taxon>Eukaryota</taxon>
        <taxon>Metazoa</taxon>
        <taxon>Spiralia</taxon>
        <taxon>Lophotrochozoa</taxon>
        <taxon>Mollusca</taxon>
        <taxon>Gastropoda</taxon>
        <taxon>Heterobranchia</taxon>
        <taxon>Euthyneura</taxon>
        <taxon>Panpulmonata</taxon>
        <taxon>Hygrophila</taxon>
        <taxon>Lymnaeoidea</taxon>
        <taxon>Lymnaeidae</taxon>
        <taxon>Lymnaea</taxon>
    </lineage>
</organism>
<dbReference type="EMBL" id="CAXITT010000431">
    <property type="protein sequence ID" value="CAL1541414.1"/>
    <property type="molecule type" value="Genomic_DNA"/>
</dbReference>
<dbReference type="Proteomes" id="UP001497497">
    <property type="component" value="Unassembled WGS sequence"/>
</dbReference>
<gene>
    <name evidence="3" type="ORF">GSLYS_00015020001</name>
</gene>
<comment type="caution">
    <text evidence="3">The sequence shown here is derived from an EMBL/GenBank/DDBJ whole genome shotgun (WGS) entry which is preliminary data.</text>
</comment>
<keyword evidence="2" id="KW-0732">Signal</keyword>
<evidence type="ECO:0000313" key="4">
    <source>
        <dbReference type="Proteomes" id="UP001497497"/>
    </source>
</evidence>
<name>A0AAV2I5M8_LYMST</name>